<evidence type="ECO:0000313" key="1">
    <source>
        <dbReference type="EMBL" id="MTW23304.1"/>
    </source>
</evidence>
<dbReference type="AlphaFoldDB" id="A0A6N8ELT6"/>
<organism evidence="1 2">
    <name type="scientific">Allochromatium palmeri</name>
    <dbReference type="NCBI Taxonomy" id="231048"/>
    <lineage>
        <taxon>Bacteria</taxon>
        <taxon>Pseudomonadati</taxon>
        <taxon>Pseudomonadota</taxon>
        <taxon>Gammaproteobacteria</taxon>
        <taxon>Chromatiales</taxon>
        <taxon>Chromatiaceae</taxon>
        <taxon>Allochromatium</taxon>
    </lineage>
</organism>
<evidence type="ECO:0000313" key="2">
    <source>
        <dbReference type="Proteomes" id="UP000434044"/>
    </source>
</evidence>
<protein>
    <submittedName>
        <fullName evidence="1">Uncharacterized protein</fullName>
    </submittedName>
</protein>
<proteinExistence type="predicted"/>
<keyword evidence="2" id="KW-1185">Reference proteome</keyword>
<dbReference type="OrthoDB" id="9757917at2"/>
<dbReference type="Proteomes" id="UP000434044">
    <property type="component" value="Unassembled WGS sequence"/>
</dbReference>
<accession>A0A6N8ELT6</accession>
<dbReference type="RefSeq" id="WP_155451823.1">
    <property type="nucleotide sequence ID" value="NZ_WNKT01000188.1"/>
</dbReference>
<dbReference type="EMBL" id="WNKT01000188">
    <property type="protein sequence ID" value="MTW23304.1"/>
    <property type="molecule type" value="Genomic_DNA"/>
</dbReference>
<gene>
    <name evidence="1" type="ORF">GJ668_20015</name>
</gene>
<sequence>MDSLKAKVEFATLVDEIIQQFTAKLGVEVTISVEIQATSQGGFDEATQRIVKENCNGKRSETP</sequence>
<name>A0A6N8ELT6_9GAMM</name>
<comment type="caution">
    <text evidence="1">The sequence shown here is derived from an EMBL/GenBank/DDBJ whole genome shotgun (WGS) entry which is preliminary data.</text>
</comment>
<reference evidence="1 2" key="1">
    <citation type="submission" date="2019-11" db="EMBL/GenBank/DDBJ databases">
        <title>Whole-genome sequence of the anaerobic purple sulfur bacterium Allochromatium palmeri DSM 15591.</title>
        <authorList>
            <person name="Kyndt J.A."/>
            <person name="Meyer T.E."/>
        </authorList>
    </citation>
    <scope>NUCLEOTIDE SEQUENCE [LARGE SCALE GENOMIC DNA]</scope>
    <source>
        <strain evidence="1 2">DSM 15591</strain>
    </source>
</reference>